<dbReference type="EMBL" id="BARU01048447">
    <property type="protein sequence ID" value="GAH96408.1"/>
    <property type="molecule type" value="Genomic_DNA"/>
</dbReference>
<reference evidence="2" key="1">
    <citation type="journal article" date="2014" name="Front. Microbiol.">
        <title>High frequency of phylogenetically diverse reductive dehalogenase-homologous genes in deep subseafloor sedimentary metagenomes.</title>
        <authorList>
            <person name="Kawai M."/>
            <person name="Futagami T."/>
            <person name="Toyoda A."/>
            <person name="Takaki Y."/>
            <person name="Nishi S."/>
            <person name="Hori S."/>
            <person name="Arai W."/>
            <person name="Tsubouchi T."/>
            <person name="Morono Y."/>
            <person name="Uchiyama I."/>
            <person name="Ito T."/>
            <person name="Fujiyama A."/>
            <person name="Inagaki F."/>
            <person name="Takami H."/>
        </authorList>
    </citation>
    <scope>NUCLEOTIDE SEQUENCE</scope>
    <source>
        <strain evidence="2">Expedition CK06-06</strain>
    </source>
</reference>
<gene>
    <name evidence="2" type="ORF">S03H2_72001</name>
</gene>
<accession>X1LQJ0</accession>
<evidence type="ECO:0000313" key="2">
    <source>
        <dbReference type="EMBL" id="GAH96408.1"/>
    </source>
</evidence>
<comment type="caution">
    <text evidence="2">The sequence shown here is derived from an EMBL/GenBank/DDBJ whole genome shotgun (WGS) entry which is preliminary data.</text>
</comment>
<sequence>FEEEGLPGGWCDPPRDWSEEEIEKAKREYARTHEE</sequence>
<dbReference type="AlphaFoldDB" id="X1LQJ0"/>
<protein>
    <submittedName>
        <fullName evidence="2">Uncharacterized protein</fullName>
    </submittedName>
</protein>
<feature type="compositionally biased region" description="Basic and acidic residues" evidence="1">
    <location>
        <begin position="13"/>
        <end position="35"/>
    </location>
</feature>
<feature type="region of interest" description="Disordered" evidence="1">
    <location>
        <begin position="1"/>
        <end position="35"/>
    </location>
</feature>
<feature type="non-terminal residue" evidence="2">
    <location>
        <position position="1"/>
    </location>
</feature>
<name>X1LQJ0_9ZZZZ</name>
<proteinExistence type="predicted"/>
<evidence type="ECO:0000256" key="1">
    <source>
        <dbReference type="SAM" id="MobiDB-lite"/>
    </source>
</evidence>
<organism evidence="2">
    <name type="scientific">marine sediment metagenome</name>
    <dbReference type="NCBI Taxonomy" id="412755"/>
    <lineage>
        <taxon>unclassified sequences</taxon>
        <taxon>metagenomes</taxon>
        <taxon>ecological metagenomes</taxon>
    </lineage>
</organism>